<keyword evidence="8 13" id="KW-1133">Transmembrane helix</keyword>
<comment type="subunit">
    <text evidence="3">F-type ATPases have 2 components, CF(1) - the catalytic core - and CF(0) - the membrane proton channel.</text>
</comment>
<evidence type="ECO:0000256" key="3">
    <source>
        <dbReference type="ARBA" id="ARBA00011291"/>
    </source>
</evidence>
<geneLocation type="mitochondrion" evidence="14"/>
<proteinExistence type="inferred from homology"/>
<gene>
    <name evidence="14" type="primary">ATP8</name>
    <name evidence="14" type="ORF">FM02_10</name>
</gene>
<dbReference type="GeneID" id="41826974"/>
<keyword evidence="7 12" id="KW-0375">Hydrogen ion transport</keyword>
<dbReference type="GO" id="GO:0031966">
    <property type="term" value="C:mitochondrial membrane"/>
    <property type="evidence" value="ECO:0007669"/>
    <property type="project" value="UniProtKB-SubCell"/>
</dbReference>
<dbReference type="CTD" id="4509"/>
<dbReference type="InterPro" id="IPR001421">
    <property type="entry name" value="ATP8_metazoa"/>
</dbReference>
<dbReference type="AlphaFoldDB" id="A0A5C0PWW0"/>
<evidence type="ECO:0000256" key="11">
    <source>
        <dbReference type="ARBA" id="ARBA00023136"/>
    </source>
</evidence>
<keyword evidence="10 12" id="KW-0496">Mitochondrion</keyword>
<evidence type="ECO:0000256" key="6">
    <source>
        <dbReference type="ARBA" id="ARBA00022692"/>
    </source>
</evidence>
<evidence type="ECO:0000256" key="10">
    <source>
        <dbReference type="ARBA" id="ARBA00023128"/>
    </source>
</evidence>
<evidence type="ECO:0000256" key="8">
    <source>
        <dbReference type="ARBA" id="ARBA00022989"/>
    </source>
</evidence>
<dbReference type="GO" id="GO:0015078">
    <property type="term" value="F:proton transmembrane transporter activity"/>
    <property type="evidence" value="ECO:0007669"/>
    <property type="project" value="InterPro"/>
</dbReference>
<evidence type="ECO:0000256" key="9">
    <source>
        <dbReference type="ARBA" id="ARBA00023065"/>
    </source>
</evidence>
<evidence type="ECO:0000256" key="2">
    <source>
        <dbReference type="ARBA" id="ARBA00008892"/>
    </source>
</evidence>
<evidence type="ECO:0000256" key="12">
    <source>
        <dbReference type="RuleBase" id="RU003661"/>
    </source>
</evidence>
<keyword evidence="9 12" id="KW-0406">Ion transport</keyword>
<evidence type="ECO:0000313" key="14">
    <source>
        <dbReference type="EMBL" id="QEJ81568.1"/>
    </source>
</evidence>
<evidence type="ECO:0000256" key="1">
    <source>
        <dbReference type="ARBA" id="ARBA00004304"/>
    </source>
</evidence>
<dbReference type="GO" id="GO:0015986">
    <property type="term" value="P:proton motive force-driven ATP synthesis"/>
    <property type="evidence" value="ECO:0007669"/>
    <property type="project" value="InterPro"/>
</dbReference>
<keyword evidence="11 13" id="KW-0472">Membrane</keyword>
<keyword evidence="5 12" id="KW-0138">CF(0)</keyword>
<organism evidence="14">
    <name type="scientific">Vesta saturnalis</name>
    <dbReference type="NCBI Taxonomy" id="370603"/>
    <lineage>
        <taxon>Eukaryota</taxon>
        <taxon>Metazoa</taxon>
        <taxon>Ecdysozoa</taxon>
        <taxon>Arthropoda</taxon>
        <taxon>Hexapoda</taxon>
        <taxon>Insecta</taxon>
        <taxon>Pterygota</taxon>
        <taxon>Neoptera</taxon>
        <taxon>Endopterygota</taxon>
        <taxon>Coleoptera</taxon>
        <taxon>Polyphaga</taxon>
        <taxon>Elateriformia</taxon>
        <taxon>Elateroidea</taxon>
        <taxon>Lampyridae</taxon>
        <taxon>Lampyrinae</taxon>
        <taxon>Vesta</taxon>
    </lineage>
</organism>
<accession>A0A5C0PWW0</accession>
<evidence type="ECO:0000256" key="7">
    <source>
        <dbReference type="ARBA" id="ARBA00022781"/>
    </source>
</evidence>
<evidence type="ECO:0000256" key="4">
    <source>
        <dbReference type="ARBA" id="ARBA00022448"/>
    </source>
</evidence>
<comment type="subcellular location">
    <subcellularLocation>
        <location evidence="1 12">Mitochondrion membrane</location>
        <topology evidence="1 12">Single-pass membrane protein</topology>
    </subcellularLocation>
</comment>
<reference evidence="14" key="1">
    <citation type="journal article" date="2019" name="Mol. Phylogenet. Evol.">
        <title>Phylogenetic analysis provides insights into the evolution of Asian fireflies and adult bioluminescence.</title>
        <authorList>
            <person name="Chen X."/>
            <person name="Dong Z."/>
            <person name="Liu G."/>
            <person name="He J."/>
            <person name="Zhao R."/>
            <person name="Wang W."/>
            <person name="Peng Y."/>
            <person name="Li X."/>
        </authorList>
    </citation>
    <scope>NUCLEOTIDE SEQUENCE</scope>
</reference>
<keyword evidence="6 12" id="KW-0812">Transmembrane</keyword>
<dbReference type="GO" id="GO:0045259">
    <property type="term" value="C:proton-transporting ATP synthase complex"/>
    <property type="evidence" value="ECO:0007669"/>
    <property type="project" value="UniProtKB-KW"/>
</dbReference>
<comment type="similarity">
    <text evidence="2 12">Belongs to the ATPase protein 8 family.</text>
</comment>
<dbReference type="RefSeq" id="YP_009695364.1">
    <property type="nucleotide sequence ID" value="NC_044788.1"/>
</dbReference>
<evidence type="ECO:0000256" key="13">
    <source>
        <dbReference type="SAM" id="Phobius"/>
    </source>
</evidence>
<dbReference type="Pfam" id="PF00895">
    <property type="entry name" value="ATP-synt_8"/>
    <property type="match status" value="1"/>
</dbReference>
<protein>
    <recommendedName>
        <fullName evidence="12">ATP synthase complex subunit 8</fullName>
    </recommendedName>
</protein>
<evidence type="ECO:0000256" key="5">
    <source>
        <dbReference type="ARBA" id="ARBA00022547"/>
    </source>
</evidence>
<dbReference type="EMBL" id="MK292111">
    <property type="protein sequence ID" value="QEJ81568.1"/>
    <property type="molecule type" value="Genomic_DNA"/>
</dbReference>
<name>A0A5C0PWW0_9COLE</name>
<keyword evidence="4 12" id="KW-0813">Transport</keyword>
<sequence length="51" mass="6489">MPQMAPMMWLNLFMFFIMVFMMFNVMNYFSMIYKNKSLNFFLKKTLIIWKW</sequence>
<feature type="transmembrane region" description="Helical" evidence="13">
    <location>
        <begin position="12"/>
        <end position="33"/>
    </location>
</feature>